<dbReference type="PANTHER" id="PTHR47807">
    <property type="entry name" value="PROTEIN TBF1"/>
    <property type="match status" value="1"/>
</dbReference>
<dbReference type="InterPro" id="IPR013867">
    <property type="entry name" value="Telomere_rpt-bd_fac_dimer_dom"/>
</dbReference>
<evidence type="ECO:0000256" key="2">
    <source>
        <dbReference type="ARBA" id="ARBA00023242"/>
    </source>
</evidence>
<dbReference type="Gene3D" id="1.10.10.60">
    <property type="entry name" value="Homeodomain-like"/>
    <property type="match status" value="1"/>
</dbReference>
<reference evidence="7" key="2">
    <citation type="submission" date="2014-02" db="EMBL/GenBank/DDBJ databases">
        <title>Complete DNA sequence of /Kuraishia capsulata/ illustrates novel genomic features among budding yeasts (/Saccharomycotina/).</title>
        <authorList>
            <person name="Morales L."/>
            <person name="Noel B."/>
            <person name="Porcel B."/>
            <person name="Marcet-Houben M."/>
            <person name="Hullo M-F."/>
            <person name="Sacerdot C."/>
            <person name="Tekaia F."/>
            <person name="Leh-Louis V."/>
            <person name="Despons L."/>
            <person name="Khanna V."/>
            <person name="Aury J-M."/>
            <person name="Barbe V."/>
            <person name="Couloux A."/>
            <person name="Labadie K."/>
            <person name="Pelletier E."/>
            <person name="Souciet J-L."/>
            <person name="Boekhout T."/>
            <person name="Gabaldon T."/>
            <person name="Wincker P."/>
            <person name="Dujon B."/>
        </authorList>
    </citation>
    <scope>NUCLEOTIDE SEQUENCE</scope>
    <source>
        <strain evidence="7">CBS 1993</strain>
    </source>
</reference>
<evidence type="ECO:0000256" key="4">
    <source>
        <dbReference type="SAM" id="MobiDB-lite"/>
    </source>
</evidence>
<evidence type="ECO:0000259" key="5">
    <source>
        <dbReference type="PROSITE" id="PS50090"/>
    </source>
</evidence>
<dbReference type="CDD" id="cd11660">
    <property type="entry name" value="SANT_TRF"/>
    <property type="match status" value="1"/>
</dbReference>
<accession>W6MNM5</accession>
<dbReference type="GO" id="GO:0010833">
    <property type="term" value="P:telomere maintenance via telomere lengthening"/>
    <property type="evidence" value="ECO:0007669"/>
    <property type="project" value="TreeGrafter"/>
</dbReference>
<dbReference type="Proteomes" id="UP000019384">
    <property type="component" value="Unassembled WGS sequence"/>
</dbReference>
<feature type="compositionally biased region" description="Polar residues" evidence="4">
    <location>
        <begin position="629"/>
        <end position="638"/>
    </location>
</feature>
<feature type="domain" description="Myb-like" evidence="5">
    <location>
        <begin position="492"/>
        <end position="552"/>
    </location>
</feature>
<proteinExistence type="predicted"/>
<evidence type="ECO:0000313" key="8">
    <source>
        <dbReference type="Proteomes" id="UP000019384"/>
    </source>
</evidence>
<name>W6MNM5_9ASCO</name>
<feature type="compositionally biased region" description="Basic and acidic residues" evidence="4">
    <location>
        <begin position="617"/>
        <end position="628"/>
    </location>
</feature>
<feature type="region of interest" description="Disordered" evidence="4">
    <location>
        <begin position="574"/>
        <end position="680"/>
    </location>
</feature>
<feature type="compositionally biased region" description="Low complexity" evidence="4">
    <location>
        <begin position="42"/>
        <end position="58"/>
    </location>
</feature>
<dbReference type="PANTHER" id="PTHR47807:SF1">
    <property type="entry name" value="PROTEIN TBF1"/>
    <property type="match status" value="1"/>
</dbReference>
<keyword evidence="1" id="KW-0238">DNA-binding</keyword>
<feature type="region of interest" description="Disordered" evidence="4">
    <location>
        <begin position="429"/>
        <end position="460"/>
    </location>
</feature>
<dbReference type="OrthoDB" id="3366990at2759"/>
<dbReference type="GO" id="GO:0003691">
    <property type="term" value="F:double-stranded telomeric DNA binding"/>
    <property type="evidence" value="ECO:0007669"/>
    <property type="project" value="TreeGrafter"/>
</dbReference>
<evidence type="ECO:0000259" key="6">
    <source>
        <dbReference type="PROSITE" id="PS51294"/>
    </source>
</evidence>
<dbReference type="EMBL" id="HG793129">
    <property type="protein sequence ID" value="CDK28269.1"/>
    <property type="molecule type" value="Genomic_DNA"/>
</dbReference>
<dbReference type="GO" id="GO:0042803">
    <property type="term" value="F:protein homodimerization activity"/>
    <property type="evidence" value="ECO:0007669"/>
    <property type="project" value="InterPro"/>
</dbReference>
<reference evidence="7" key="1">
    <citation type="submission" date="2013-12" db="EMBL/GenBank/DDBJ databases">
        <authorList>
            <person name="Genoscope - CEA"/>
        </authorList>
    </citation>
    <scope>NUCLEOTIDE SEQUENCE</scope>
    <source>
        <strain evidence="7">CBS 1993</strain>
    </source>
</reference>
<dbReference type="AlphaFoldDB" id="W6MNM5"/>
<feature type="region of interest" description="Disordered" evidence="4">
    <location>
        <begin position="1"/>
        <end position="71"/>
    </location>
</feature>
<dbReference type="InterPro" id="IPR001005">
    <property type="entry name" value="SANT/Myb"/>
</dbReference>
<organism evidence="7 8">
    <name type="scientific">Kuraishia capsulata CBS 1993</name>
    <dbReference type="NCBI Taxonomy" id="1382522"/>
    <lineage>
        <taxon>Eukaryota</taxon>
        <taxon>Fungi</taxon>
        <taxon>Dikarya</taxon>
        <taxon>Ascomycota</taxon>
        <taxon>Saccharomycotina</taxon>
        <taxon>Pichiomycetes</taxon>
        <taxon>Pichiales</taxon>
        <taxon>Pichiaceae</taxon>
        <taxon>Kuraishia</taxon>
    </lineage>
</organism>
<keyword evidence="3" id="KW-0131">Cell cycle</keyword>
<dbReference type="PROSITE" id="PS51294">
    <property type="entry name" value="HTH_MYB"/>
    <property type="match status" value="1"/>
</dbReference>
<dbReference type="SMART" id="SM00717">
    <property type="entry name" value="SANT"/>
    <property type="match status" value="1"/>
</dbReference>
<dbReference type="PROSITE" id="PS50090">
    <property type="entry name" value="MYB_LIKE"/>
    <property type="match status" value="1"/>
</dbReference>
<dbReference type="STRING" id="1382522.W6MNM5"/>
<gene>
    <name evidence="7" type="ORF">KUCA_T00004251001</name>
</gene>
<dbReference type="InterPro" id="IPR017930">
    <property type="entry name" value="Myb_dom"/>
</dbReference>
<dbReference type="InterPro" id="IPR052833">
    <property type="entry name" value="Telomeric_DNA-bd_trans-reg"/>
</dbReference>
<protein>
    <submittedName>
        <fullName evidence="7">Uncharacterized protein</fullName>
    </submittedName>
</protein>
<dbReference type="InterPro" id="IPR009057">
    <property type="entry name" value="Homeodomain-like_sf"/>
</dbReference>
<sequence length="695" mass="77481">MSLDSVDPVDPVFSTESVDTRPFDANNIEKEISEILKEDNEASGQPQQQPQEETAETSSENDRYGSLVIPEGSELLKTGPSALDQYRRLMSDSSSLASSLSAKNENSNPQLAALPLNITSPADIPMNAQLLINTIPVLDNLATQILRTITQTPYETIMEIVSNRDSLDSIAFSNLVELFEVTKRVYNSEDSPFFTVENVTYGLWKYGSHAPSFLRGKEQSIESTLRKVNLATFLNATLGMVDMGFFFLNEAFLDVFCPPQGLDPAQTMSNQTSFGVSNTGAGPSTSMVPSKLLKQQAILFLDLKTQAFISAIELGDRSKEEIVDDLFPSNLDETLIRRREPQFDFQAHPIVRNATMFTPAELVFLQKCESRKSHLMQAANDESLLHRYEWLKFLADILDYVSKNVGFLIWGSEARGIYTSTLPASPLESYRHSKRSADSHSSNGVKRPRAASSTVSVSRDAPAPIQTTSDEFLPSDIRNYQYATTGRPIRSRNGSGRMAWSKEEENALREGIKACGTQWSAILSLYGPGGTLSEALKNRTALQLKDKARNWKVFYLRYNLPLPEFLVTVTGDLERDEKNSRRSATRRPKMLKSDVAKSKMKRIEQKEDSNIEPELIEADKQGDAHKLADSQSDSQQEATSHDNYDELITNLFRDQARHEAESEQPVQGETHEGEGEEATAELKNLVAAVFGNVKE</sequence>
<feature type="compositionally biased region" description="Basic and acidic residues" evidence="4">
    <location>
        <begin position="18"/>
        <end position="40"/>
    </location>
</feature>
<dbReference type="Pfam" id="PF08558">
    <property type="entry name" value="TRF"/>
    <property type="match status" value="1"/>
</dbReference>
<dbReference type="Pfam" id="PF00249">
    <property type="entry name" value="Myb_DNA-binding"/>
    <property type="match status" value="1"/>
</dbReference>
<evidence type="ECO:0000256" key="1">
    <source>
        <dbReference type="ARBA" id="ARBA00023125"/>
    </source>
</evidence>
<feature type="compositionally biased region" description="Basic and acidic residues" evidence="4">
    <location>
        <begin position="429"/>
        <end position="438"/>
    </location>
</feature>
<evidence type="ECO:0000313" key="7">
    <source>
        <dbReference type="EMBL" id="CDK28269.1"/>
    </source>
</evidence>
<keyword evidence="2" id="KW-0539">Nucleus</keyword>
<feature type="domain" description="HTH myb-type" evidence="6">
    <location>
        <begin position="499"/>
        <end position="548"/>
    </location>
</feature>
<dbReference type="RefSeq" id="XP_022460259.1">
    <property type="nucleotide sequence ID" value="XM_022600966.1"/>
</dbReference>
<dbReference type="SUPFAM" id="SSF46689">
    <property type="entry name" value="Homeodomain-like"/>
    <property type="match status" value="1"/>
</dbReference>
<dbReference type="HOGENOM" id="CLU_008791_3_0_1"/>
<dbReference type="GeneID" id="34521647"/>
<keyword evidence="8" id="KW-1185">Reference proteome</keyword>
<feature type="compositionally biased region" description="Basic and acidic residues" evidence="4">
    <location>
        <begin position="591"/>
        <end position="609"/>
    </location>
</feature>
<dbReference type="FunFam" id="1.10.10.60:FF:000137">
    <property type="entry name" value="MYB DNA binding protein"/>
    <property type="match status" value="1"/>
</dbReference>
<feature type="compositionally biased region" description="Basic residues" evidence="4">
    <location>
        <begin position="581"/>
        <end position="590"/>
    </location>
</feature>
<evidence type="ECO:0000256" key="3">
    <source>
        <dbReference type="ARBA" id="ARBA00023306"/>
    </source>
</evidence>